<sequence length="117" mass="13675">MASTVRLMPCHDPHWREKLERLQRRHTELLARDGLLTIDEQREVMGLRAAMDQALNSRFRTTVEYRDFYFDRARQLLDDEGIDMDLPEVAPDATVEEIDRVLGLVWAAVEVTNSETF</sequence>
<reference evidence="1 2" key="1">
    <citation type="submission" date="2020-02" db="EMBL/GenBank/DDBJ databases">
        <authorList>
            <person name="Dziuba M."/>
            <person name="Kuznetsov B."/>
            <person name="Mardanov A."/>
            <person name="Ravin N."/>
            <person name="Grouzdev D."/>
        </authorList>
    </citation>
    <scope>NUCLEOTIDE SEQUENCE [LARGE SCALE GENOMIC DNA]</scope>
    <source>
        <strain evidence="1 2">SpK</strain>
    </source>
</reference>
<accession>A0A7C9QWF1</accession>
<gene>
    <name evidence="1" type="ORF">G4223_19280</name>
</gene>
<evidence type="ECO:0000313" key="1">
    <source>
        <dbReference type="EMBL" id="NFV82258.1"/>
    </source>
</evidence>
<keyword evidence="2" id="KW-1185">Reference proteome</keyword>
<dbReference type="Proteomes" id="UP000480684">
    <property type="component" value="Unassembled WGS sequence"/>
</dbReference>
<name>A0A7C9QWF1_9PROT</name>
<dbReference type="RefSeq" id="WP_163683114.1">
    <property type="nucleotide sequence ID" value="NZ_JAAIYP010000047.1"/>
</dbReference>
<dbReference type="EMBL" id="JAAIYP010000047">
    <property type="protein sequence ID" value="NFV82258.1"/>
    <property type="molecule type" value="Genomic_DNA"/>
</dbReference>
<evidence type="ECO:0000313" key="2">
    <source>
        <dbReference type="Proteomes" id="UP000480684"/>
    </source>
</evidence>
<dbReference type="AlphaFoldDB" id="A0A7C9QWF1"/>
<proteinExistence type="predicted"/>
<protein>
    <submittedName>
        <fullName evidence="1">Uncharacterized protein</fullName>
    </submittedName>
</protein>
<comment type="caution">
    <text evidence="1">The sequence shown here is derived from an EMBL/GenBank/DDBJ whole genome shotgun (WGS) entry which is preliminary data.</text>
</comment>
<organism evidence="1 2">
    <name type="scientific">Magnetospirillum aberrantis SpK</name>
    <dbReference type="NCBI Taxonomy" id="908842"/>
    <lineage>
        <taxon>Bacteria</taxon>
        <taxon>Pseudomonadati</taxon>
        <taxon>Pseudomonadota</taxon>
        <taxon>Alphaproteobacteria</taxon>
        <taxon>Rhodospirillales</taxon>
        <taxon>Rhodospirillaceae</taxon>
        <taxon>Magnetospirillum</taxon>
    </lineage>
</organism>